<dbReference type="InterPro" id="IPR002575">
    <property type="entry name" value="Aminoglycoside_PTrfase"/>
</dbReference>
<dbReference type="Gene3D" id="3.30.200.20">
    <property type="entry name" value="Phosphorylase Kinase, domain 1"/>
    <property type="match status" value="1"/>
</dbReference>
<dbReference type="STRING" id="1219011.GCA_001895045_02381"/>
<keyword evidence="4" id="KW-1185">Reference proteome</keyword>
<reference evidence="3 4" key="1">
    <citation type="submission" date="2018-06" db="EMBL/GenBank/DDBJ databases">
        <authorList>
            <consortium name="Pathogen Informatics"/>
            <person name="Doyle S."/>
        </authorList>
    </citation>
    <scope>NUCLEOTIDE SEQUENCE [LARGE SCALE GENOMIC DNA]</scope>
    <source>
        <strain evidence="3 4">NCTC10994</strain>
    </source>
</reference>
<dbReference type="EMBL" id="LS483468">
    <property type="protein sequence ID" value="SQI34600.1"/>
    <property type="molecule type" value="Genomic_DNA"/>
</dbReference>
<evidence type="ECO:0000313" key="3">
    <source>
        <dbReference type="EMBL" id="SQI34600.1"/>
    </source>
</evidence>
<dbReference type="InterPro" id="IPR046252">
    <property type="entry name" value="DUF6285"/>
</dbReference>
<dbReference type="Proteomes" id="UP000249091">
    <property type="component" value="Chromosome 1"/>
</dbReference>
<dbReference type="AlphaFoldDB" id="A0A2X4UNP5"/>
<dbReference type="EC" id="2.7.-.-" evidence="3"/>
<dbReference type="SUPFAM" id="SSF56112">
    <property type="entry name" value="Protein kinase-like (PK-like)"/>
    <property type="match status" value="1"/>
</dbReference>
<sequence>MSETFEDALAERLSTVLGAACVFTGVERLTGGASRETWSLTTKSDPALPPELILRRDPPGREDPGRMSMEAAAFVEAGRVGVPVPEIVDNSGGEPLPGIGSYLVMSRLPGEALPQRLLRDERFGSVRARLPYDLGRTLGRLHRMDPVAVPGLPDHDPLEFLLGEYTRTGGPLPALEAAFSWLRDNRPPATRKSVVHGDFRNGNILVDEDGIRGVLDWELAHLGDPMEDLGWLCTKTWRFGSPHPVGGFGSRDDLFRGYADESGVSPDPDVVHWWEVFGSLRWAVICRMQAMRADDGGDNTLELLAIGRRVAECERDLLDLLGVPASATGDVVRAGDDPADDLFGTRRIGELLRAVQDFVVDASAGADPRSVYRSRVAAHVLGIAARESEVGYALREEFRTRLGELGYRTESELALGLRAGDITLEETPVGCVVRDLVDTRLRVANPRY</sequence>
<proteinExistence type="predicted"/>
<organism evidence="3 4">
    <name type="scientific">Rhodococcus coprophilus</name>
    <dbReference type="NCBI Taxonomy" id="38310"/>
    <lineage>
        <taxon>Bacteria</taxon>
        <taxon>Bacillati</taxon>
        <taxon>Actinomycetota</taxon>
        <taxon>Actinomycetes</taxon>
        <taxon>Mycobacteriales</taxon>
        <taxon>Nocardiaceae</taxon>
        <taxon>Rhodococcus</taxon>
    </lineage>
</organism>
<dbReference type="PANTHER" id="PTHR21310:SF57">
    <property type="entry name" value="BLR2944 PROTEIN"/>
    <property type="match status" value="1"/>
</dbReference>
<dbReference type="InterPro" id="IPR011009">
    <property type="entry name" value="Kinase-like_dom_sf"/>
</dbReference>
<keyword evidence="3" id="KW-0808">Transferase</keyword>
<dbReference type="GO" id="GO:0016740">
    <property type="term" value="F:transferase activity"/>
    <property type="evidence" value="ECO:0007669"/>
    <property type="project" value="UniProtKB-KW"/>
</dbReference>
<gene>
    <name evidence="3" type="ORF">NCTC10994_02832</name>
</gene>
<dbReference type="Pfam" id="PF01636">
    <property type="entry name" value="APH"/>
    <property type="match status" value="1"/>
</dbReference>
<dbReference type="PANTHER" id="PTHR21310">
    <property type="entry name" value="AMINOGLYCOSIDE PHOSPHOTRANSFERASE-RELATED-RELATED"/>
    <property type="match status" value="1"/>
</dbReference>
<dbReference type="CDD" id="cd05154">
    <property type="entry name" value="ACAD10_11_N-like"/>
    <property type="match status" value="1"/>
</dbReference>
<feature type="domain" description="Aminoglycoside phosphotransferase" evidence="1">
    <location>
        <begin position="26"/>
        <end position="242"/>
    </location>
</feature>
<evidence type="ECO:0000259" key="1">
    <source>
        <dbReference type="Pfam" id="PF01636"/>
    </source>
</evidence>
<dbReference type="Gene3D" id="3.90.1200.10">
    <property type="match status" value="1"/>
</dbReference>
<dbReference type="RefSeq" id="WP_072700723.1">
    <property type="nucleotide sequence ID" value="NZ_JAFBBL010000001.1"/>
</dbReference>
<protein>
    <submittedName>
        <fullName evidence="3">Putative phosphotransferase</fullName>
        <ecNumber evidence="3">2.7.-.-</ecNumber>
    </submittedName>
</protein>
<evidence type="ECO:0000313" key="4">
    <source>
        <dbReference type="Proteomes" id="UP000249091"/>
    </source>
</evidence>
<name>A0A2X4UNP5_9NOCA</name>
<feature type="domain" description="DUF6285" evidence="2">
    <location>
        <begin position="366"/>
        <end position="448"/>
    </location>
</feature>
<dbReference type="InterPro" id="IPR051678">
    <property type="entry name" value="AGP_Transferase"/>
</dbReference>
<accession>A0A2X4UNP5</accession>
<dbReference type="InterPro" id="IPR041726">
    <property type="entry name" value="ACAD10_11_N"/>
</dbReference>
<dbReference type="KEGG" id="rcr:NCTC10994_02832"/>
<evidence type="ECO:0000259" key="2">
    <source>
        <dbReference type="Pfam" id="PF19802"/>
    </source>
</evidence>
<dbReference type="Pfam" id="PF19802">
    <property type="entry name" value="DUF6285"/>
    <property type="match status" value="1"/>
</dbReference>